<sequence length="293" mass="33290">MSKSTYLNLSSTHTNTAASTKKSIIFTASTPPQAPKKTFRDFDRVEHYEMDSGRIINAANNLDIRTPARCQFLELPTELRLLIYDLVYDTDYKPAIYIYGDRSKRGRLTHRGPPSIARPCLSGVPYTCRAIYKEALPVLYRTQSFHVQFLRSWSTDTSFPMTVLCSYAFAKHIKHLNITVIAYKSQELTSAVERLESFLAALGGTISGEIRLRLGENPYSFSALADPVYKVLITAQIGENATLFHELHTVMPDVRGQMRQNHRPSSARKRIWREFKKGFKGRSAMMPPDKKSS</sequence>
<reference evidence="1" key="1">
    <citation type="submission" date="2023-08" db="EMBL/GenBank/DDBJ databases">
        <title>Black Yeasts Isolated from many extreme environments.</title>
        <authorList>
            <person name="Coleine C."/>
            <person name="Stajich J.E."/>
            <person name="Selbmann L."/>
        </authorList>
    </citation>
    <scope>NUCLEOTIDE SEQUENCE</scope>
    <source>
        <strain evidence="1">CCFEE 5810</strain>
    </source>
</reference>
<dbReference type="EMBL" id="JAVRQU010000020">
    <property type="protein sequence ID" value="KAK5691869.1"/>
    <property type="molecule type" value="Genomic_DNA"/>
</dbReference>
<name>A0AAN7ZVZ4_9PEZI</name>
<dbReference type="PANTHER" id="PTHR42085:SF1">
    <property type="entry name" value="F-BOX DOMAIN-CONTAINING PROTEIN"/>
    <property type="match status" value="1"/>
</dbReference>
<dbReference type="PANTHER" id="PTHR42085">
    <property type="entry name" value="F-BOX DOMAIN-CONTAINING PROTEIN"/>
    <property type="match status" value="1"/>
</dbReference>
<organism evidence="1 2">
    <name type="scientific">Elasticomyces elasticus</name>
    <dbReference type="NCBI Taxonomy" id="574655"/>
    <lineage>
        <taxon>Eukaryota</taxon>
        <taxon>Fungi</taxon>
        <taxon>Dikarya</taxon>
        <taxon>Ascomycota</taxon>
        <taxon>Pezizomycotina</taxon>
        <taxon>Dothideomycetes</taxon>
        <taxon>Dothideomycetidae</taxon>
        <taxon>Mycosphaerellales</taxon>
        <taxon>Teratosphaeriaceae</taxon>
        <taxon>Elasticomyces</taxon>
    </lineage>
</organism>
<dbReference type="Proteomes" id="UP001310594">
    <property type="component" value="Unassembled WGS sequence"/>
</dbReference>
<protein>
    <submittedName>
        <fullName evidence="1">Uncharacterized protein</fullName>
    </submittedName>
</protein>
<dbReference type="InterPro" id="IPR038883">
    <property type="entry name" value="AN11006-like"/>
</dbReference>
<accession>A0AAN7ZVZ4</accession>
<proteinExistence type="predicted"/>
<dbReference type="AlphaFoldDB" id="A0AAN7ZVZ4"/>
<gene>
    <name evidence="1" type="ORF">LTR97_011040</name>
</gene>
<comment type="caution">
    <text evidence="1">The sequence shown here is derived from an EMBL/GenBank/DDBJ whole genome shotgun (WGS) entry which is preliminary data.</text>
</comment>
<evidence type="ECO:0000313" key="1">
    <source>
        <dbReference type="EMBL" id="KAK5691869.1"/>
    </source>
</evidence>
<evidence type="ECO:0000313" key="2">
    <source>
        <dbReference type="Proteomes" id="UP001310594"/>
    </source>
</evidence>